<gene>
    <name evidence="5" type="ORF">MNBD_NITROSPINAE02-920</name>
</gene>
<comment type="similarity">
    <text evidence="1">Belongs to the low molecular weight phosphotyrosine protein phosphatase family.</text>
</comment>
<evidence type="ECO:0000313" key="5">
    <source>
        <dbReference type="EMBL" id="VAX19468.1"/>
    </source>
</evidence>
<name>A0A3B1C6I6_9ZZZZ</name>
<feature type="domain" description="Phosphotyrosine protein phosphatase I" evidence="4">
    <location>
        <begin position="18"/>
        <end position="164"/>
    </location>
</feature>
<reference evidence="5" key="1">
    <citation type="submission" date="2018-06" db="EMBL/GenBank/DDBJ databases">
        <authorList>
            <person name="Zhirakovskaya E."/>
        </authorList>
    </citation>
    <scope>NUCLEOTIDE SEQUENCE</scope>
</reference>
<evidence type="ECO:0000256" key="2">
    <source>
        <dbReference type="ARBA" id="ARBA00022801"/>
    </source>
</evidence>
<dbReference type="InterPro" id="IPR017867">
    <property type="entry name" value="Tyr_phospatase_low_mol_wt"/>
</dbReference>
<accession>A0A3B1C6I6</accession>
<evidence type="ECO:0000259" key="4">
    <source>
        <dbReference type="SMART" id="SM00226"/>
    </source>
</evidence>
<dbReference type="Gene3D" id="3.40.50.2300">
    <property type="match status" value="1"/>
</dbReference>
<evidence type="ECO:0000256" key="1">
    <source>
        <dbReference type="ARBA" id="ARBA00011063"/>
    </source>
</evidence>
<dbReference type="InterPro" id="IPR036196">
    <property type="entry name" value="Ptyr_pPase_sf"/>
</dbReference>
<dbReference type="SUPFAM" id="SSF52788">
    <property type="entry name" value="Phosphotyrosine protein phosphatases I"/>
    <property type="match status" value="1"/>
</dbReference>
<organism evidence="5">
    <name type="scientific">hydrothermal vent metagenome</name>
    <dbReference type="NCBI Taxonomy" id="652676"/>
    <lineage>
        <taxon>unclassified sequences</taxon>
        <taxon>metagenomes</taxon>
        <taxon>ecological metagenomes</taxon>
    </lineage>
</organism>
<sequence>MTTLPPLIKNWTDSMRPGKILFVCTGNMIRSPMGEYFLQKTLSDRGVTDILCESAGTLAMDGNPAIGTAVDLMAECSIDMRSHRSRGLTAQMLEETDMIVCMEIDHLNYCLKIAPHCSEKMHLLGNFIKDDVEKEIDDPIGGMVEDYERARERIKQGVTSLADKIVEERNSETSKD</sequence>
<proteinExistence type="inferred from homology"/>
<dbReference type="InterPro" id="IPR023485">
    <property type="entry name" value="Ptyr_pPase"/>
</dbReference>
<dbReference type="PRINTS" id="PR00719">
    <property type="entry name" value="LMWPTPASE"/>
</dbReference>
<evidence type="ECO:0000256" key="3">
    <source>
        <dbReference type="ARBA" id="ARBA00022912"/>
    </source>
</evidence>
<protein>
    <recommendedName>
        <fullName evidence="4">Phosphotyrosine protein phosphatase I domain-containing protein</fullName>
    </recommendedName>
</protein>
<dbReference type="EMBL" id="UOGE01000046">
    <property type="protein sequence ID" value="VAX19468.1"/>
    <property type="molecule type" value="Genomic_DNA"/>
</dbReference>
<dbReference type="AlphaFoldDB" id="A0A3B1C6I6"/>
<dbReference type="PANTHER" id="PTHR11717">
    <property type="entry name" value="LOW MOLECULAR WEIGHT PROTEIN TYROSINE PHOSPHATASE"/>
    <property type="match status" value="1"/>
</dbReference>
<dbReference type="GO" id="GO:0004725">
    <property type="term" value="F:protein tyrosine phosphatase activity"/>
    <property type="evidence" value="ECO:0007669"/>
    <property type="project" value="InterPro"/>
</dbReference>
<keyword evidence="3" id="KW-0904">Protein phosphatase</keyword>
<dbReference type="InterPro" id="IPR050438">
    <property type="entry name" value="LMW_PTPase"/>
</dbReference>
<keyword evidence="2" id="KW-0378">Hydrolase</keyword>
<dbReference type="PANTHER" id="PTHR11717:SF31">
    <property type="entry name" value="LOW MOLECULAR WEIGHT PROTEIN-TYROSINE-PHOSPHATASE ETP-RELATED"/>
    <property type="match status" value="1"/>
</dbReference>
<dbReference type="Pfam" id="PF01451">
    <property type="entry name" value="LMWPc"/>
    <property type="match status" value="1"/>
</dbReference>
<dbReference type="SMART" id="SM00226">
    <property type="entry name" value="LMWPc"/>
    <property type="match status" value="1"/>
</dbReference>